<dbReference type="InterPro" id="IPR043129">
    <property type="entry name" value="ATPase_NBD"/>
</dbReference>
<dbReference type="GO" id="GO:0019563">
    <property type="term" value="P:glycerol catabolic process"/>
    <property type="evidence" value="ECO:0007669"/>
    <property type="project" value="TreeGrafter"/>
</dbReference>
<evidence type="ECO:0000259" key="6">
    <source>
        <dbReference type="Pfam" id="PF02782"/>
    </source>
</evidence>
<keyword evidence="4 7" id="KW-0418">Kinase</keyword>
<dbReference type="GO" id="GO:0005829">
    <property type="term" value="C:cytosol"/>
    <property type="evidence" value="ECO:0007669"/>
    <property type="project" value="TreeGrafter"/>
</dbReference>
<evidence type="ECO:0000256" key="1">
    <source>
        <dbReference type="ARBA" id="ARBA00009156"/>
    </source>
</evidence>
<sequence>MAACIRANEQATGLSVSELVVGGGMSNSDTLMQIQADLSGIPVLRMAETARASLRGAAFLAGSGGLLWDSLHAACQTVQVARRFMPSIDGECRRQQRTLWESRIAQELATAATPSHNQE</sequence>
<dbReference type="GO" id="GO:0004370">
    <property type="term" value="F:glycerol kinase activity"/>
    <property type="evidence" value="ECO:0007669"/>
    <property type="project" value="UniProtKB-EC"/>
</dbReference>
<dbReference type="InterPro" id="IPR018485">
    <property type="entry name" value="FGGY_C"/>
</dbReference>
<gene>
    <name evidence="7" type="primary">glpK_2</name>
    <name evidence="7" type="ORF">NCTC12998_01358</name>
</gene>
<keyword evidence="3" id="KW-0547">Nucleotide-binding</keyword>
<dbReference type="SUPFAM" id="SSF53067">
    <property type="entry name" value="Actin-like ATPase domain"/>
    <property type="match status" value="1"/>
</dbReference>
<dbReference type="PANTHER" id="PTHR10196:SF69">
    <property type="entry name" value="GLYCEROL KINASE"/>
    <property type="match status" value="1"/>
</dbReference>
<protein>
    <submittedName>
        <fullName evidence="7">Glycerol kinase</fullName>
        <ecNumber evidence="7">2.7.1.30</ecNumber>
    </submittedName>
</protein>
<evidence type="ECO:0000256" key="3">
    <source>
        <dbReference type="ARBA" id="ARBA00022741"/>
    </source>
</evidence>
<evidence type="ECO:0000256" key="5">
    <source>
        <dbReference type="ARBA" id="ARBA00022840"/>
    </source>
</evidence>
<organism evidence="7 8">
    <name type="scientific">Raoultella planticola</name>
    <name type="common">Klebsiella planticola</name>
    <dbReference type="NCBI Taxonomy" id="575"/>
    <lineage>
        <taxon>Bacteria</taxon>
        <taxon>Pseudomonadati</taxon>
        <taxon>Pseudomonadota</taxon>
        <taxon>Gammaproteobacteria</taxon>
        <taxon>Enterobacterales</taxon>
        <taxon>Enterobacteriaceae</taxon>
        <taxon>Klebsiella/Raoultella group</taxon>
        <taxon>Raoultella</taxon>
    </lineage>
</organism>
<accession>A0A485AI07</accession>
<keyword evidence="2 7" id="KW-0808">Transferase</keyword>
<dbReference type="EC" id="2.7.1.30" evidence="7"/>
<proteinExistence type="inferred from homology"/>
<evidence type="ECO:0000256" key="4">
    <source>
        <dbReference type="ARBA" id="ARBA00022777"/>
    </source>
</evidence>
<reference evidence="7 8" key="1">
    <citation type="submission" date="2019-03" db="EMBL/GenBank/DDBJ databases">
        <authorList>
            <consortium name="Pathogen Informatics"/>
        </authorList>
    </citation>
    <scope>NUCLEOTIDE SEQUENCE [LARGE SCALE GENOMIC DNA]</scope>
    <source>
        <strain evidence="7 8">NCTC12998</strain>
    </source>
</reference>
<dbReference type="AlphaFoldDB" id="A0A485AI07"/>
<dbReference type="EMBL" id="CAADJE010000016">
    <property type="protein sequence ID" value="VFS60555.1"/>
    <property type="molecule type" value="Genomic_DNA"/>
</dbReference>
<feature type="domain" description="Carbohydrate kinase FGGY C-terminal" evidence="6">
    <location>
        <begin position="2"/>
        <end position="62"/>
    </location>
</feature>
<dbReference type="GO" id="GO:0005524">
    <property type="term" value="F:ATP binding"/>
    <property type="evidence" value="ECO:0007669"/>
    <property type="project" value="UniProtKB-KW"/>
</dbReference>
<dbReference type="Proteomes" id="UP000345637">
    <property type="component" value="Unassembled WGS sequence"/>
</dbReference>
<comment type="similarity">
    <text evidence="1">Belongs to the FGGY kinase family.</text>
</comment>
<name>A0A485AI07_RAOPL</name>
<evidence type="ECO:0000313" key="8">
    <source>
        <dbReference type="Proteomes" id="UP000345637"/>
    </source>
</evidence>
<keyword evidence="5" id="KW-0067">ATP-binding</keyword>
<evidence type="ECO:0000313" key="7">
    <source>
        <dbReference type="EMBL" id="VFS60555.1"/>
    </source>
</evidence>
<dbReference type="Gene3D" id="3.30.420.40">
    <property type="match status" value="1"/>
</dbReference>
<dbReference type="PANTHER" id="PTHR10196">
    <property type="entry name" value="SUGAR KINASE"/>
    <property type="match status" value="1"/>
</dbReference>
<evidence type="ECO:0000256" key="2">
    <source>
        <dbReference type="ARBA" id="ARBA00022679"/>
    </source>
</evidence>
<dbReference type="Pfam" id="PF02782">
    <property type="entry name" value="FGGY_C"/>
    <property type="match status" value="1"/>
</dbReference>